<evidence type="ECO:0000313" key="2">
    <source>
        <dbReference type="Proteomes" id="UP001234297"/>
    </source>
</evidence>
<name>A0ACC2M8Q5_PERAE</name>
<organism evidence="1 2">
    <name type="scientific">Persea americana</name>
    <name type="common">Avocado</name>
    <dbReference type="NCBI Taxonomy" id="3435"/>
    <lineage>
        <taxon>Eukaryota</taxon>
        <taxon>Viridiplantae</taxon>
        <taxon>Streptophyta</taxon>
        <taxon>Embryophyta</taxon>
        <taxon>Tracheophyta</taxon>
        <taxon>Spermatophyta</taxon>
        <taxon>Magnoliopsida</taxon>
        <taxon>Magnoliidae</taxon>
        <taxon>Laurales</taxon>
        <taxon>Lauraceae</taxon>
        <taxon>Persea</taxon>
    </lineage>
</organism>
<accession>A0ACC2M8Q5</accession>
<keyword evidence="2" id="KW-1185">Reference proteome</keyword>
<proteinExistence type="predicted"/>
<gene>
    <name evidence="1" type="ORF">MRB53_018695</name>
</gene>
<reference evidence="1 2" key="1">
    <citation type="journal article" date="2022" name="Hortic Res">
        <title>A haplotype resolved chromosomal level avocado genome allows analysis of novel avocado genes.</title>
        <authorList>
            <person name="Nath O."/>
            <person name="Fletcher S.J."/>
            <person name="Hayward A."/>
            <person name="Shaw L.M."/>
            <person name="Masouleh A.K."/>
            <person name="Furtado A."/>
            <person name="Henry R.J."/>
            <person name="Mitter N."/>
        </authorList>
    </citation>
    <scope>NUCLEOTIDE SEQUENCE [LARGE SCALE GENOMIC DNA]</scope>
    <source>
        <strain evidence="2">cv. Hass</strain>
    </source>
</reference>
<dbReference type="Proteomes" id="UP001234297">
    <property type="component" value="Chromosome 5"/>
</dbReference>
<dbReference type="EMBL" id="CM056813">
    <property type="protein sequence ID" value="KAJ8642001.1"/>
    <property type="molecule type" value="Genomic_DNA"/>
</dbReference>
<comment type="caution">
    <text evidence="1">The sequence shown here is derived from an EMBL/GenBank/DDBJ whole genome shotgun (WGS) entry which is preliminary data.</text>
</comment>
<evidence type="ECO:0000313" key="1">
    <source>
        <dbReference type="EMBL" id="KAJ8642001.1"/>
    </source>
</evidence>
<protein>
    <submittedName>
        <fullName evidence="1">Uncharacterized protein</fullName>
    </submittedName>
</protein>
<sequence>MLPNSEEEEKKVEFYSLSEKRFYYISIPEIRGWRCCGSFNNGWLMMINPNLEIRLFHPWRKTHLKLPHYSTLYPKGFTQPYISGRENISILKAAMSDDAAVVVILYQGGRPAYCRTREN</sequence>